<dbReference type="Pfam" id="PF01253">
    <property type="entry name" value="SUI1"/>
    <property type="match status" value="1"/>
</dbReference>
<protein>
    <recommendedName>
        <fullName evidence="4 5">Protein translation factor SUI1 homolog</fullName>
    </recommendedName>
</protein>
<evidence type="ECO:0000256" key="4">
    <source>
        <dbReference type="HAMAP-Rule" id="MF_00604"/>
    </source>
</evidence>
<evidence type="ECO:0000256" key="2">
    <source>
        <dbReference type="ARBA" id="ARBA00022845"/>
    </source>
</evidence>
<dbReference type="InterPro" id="IPR005872">
    <property type="entry name" value="SUI1_arc_bac"/>
</dbReference>
<evidence type="ECO:0000313" key="8">
    <source>
        <dbReference type="Proteomes" id="UP000320766"/>
    </source>
</evidence>
<dbReference type="InterPro" id="IPR022851">
    <property type="entry name" value="SUI1_arc"/>
</dbReference>
<dbReference type="GO" id="GO:0003743">
    <property type="term" value="F:translation initiation factor activity"/>
    <property type="evidence" value="ECO:0007669"/>
    <property type="project" value="UniProtKB-UniRule"/>
</dbReference>
<dbReference type="PANTHER" id="PTHR12789">
    <property type="entry name" value="DENSITY-REGULATED PROTEIN HOMOLOG"/>
    <property type="match status" value="1"/>
</dbReference>
<dbReference type="InterPro" id="IPR050318">
    <property type="entry name" value="DENR/SUI1_TIF"/>
</dbReference>
<evidence type="ECO:0000313" key="7">
    <source>
        <dbReference type="EMBL" id="RZN72597.1"/>
    </source>
</evidence>
<proteinExistence type="inferred from homology"/>
<dbReference type="PANTHER" id="PTHR12789:SF0">
    <property type="entry name" value="DENSITY-REGULATED PROTEIN"/>
    <property type="match status" value="1"/>
</dbReference>
<dbReference type="Gene3D" id="3.30.780.10">
    <property type="entry name" value="SUI1-like domain"/>
    <property type="match status" value="1"/>
</dbReference>
<evidence type="ECO:0000256" key="5">
    <source>
        <dbReference type="PIRNR" id="PIRNR037511"/>
    </source>
</evidence>
<dbReference type="InterPro" id="IPR036877">
    <property type="entry name" value="SUI1_dom_sf"/>
</dbReference>
<comment type="similarity">
    <text evidence="1 4 5">Belongs to the SUI1 family.</text>
</comment>
<organism evidence="7 8">
    <name type="scientific">Candidatus Methanolliviera hydrocarbonicum</name>
    <dbReference type="NCBI Taxonomy" id="2491085"/>
    <lineage>
        <taxon>Archaea</taxon>
        <taxon>Methanobacteriati</taxon>
        <taxon>Methanobacteriota</taxon>
        <taxon>Candidatus Methanoliparia</taxon>
        <taxon>Candidatus Methanoliparales</taxon>
        <taxon>Candidatus Methanollivieraceae</taxon>
        <taxon>Candidatus Methanolliviera</taxon>
    </lineage>
</organism>
<dbReference type="GO" id="GO:0002188">
    <property type="term" value="P:translation reinitiation"/>
    <property type="evidence" value="ECO:0007669"/>
    <property type="project" value="UniProtKB-UniRule"/>
</dbReference>
<dbReference type="HAMAP" id="MF_00604">
    <property type="entry name" value="SUI1"/>
    <property type="match status" value="1"/>
</dbReference>
<accession>A0A520KYC8</accession>
<dbReference type="InterPro" id="IPR001950">
    <property type="entry name" value="SUI1"/>
</dbReference>
<reference evidence="7 8" key="1">
    <citation type="journal article" date="2019" name="Nat. Microbiol.">
        <title>Wide diversity of methane and short-chain alkane metabolisms in uncultured archaea.</title>
        <authorList>
            <person name="Borrel G."/>
            <person name="Adam P.S."/>
            <person name="McKay L.J."/>
            <person name="Chen L.X."/>
            <person name="Sierra-Garcia I.N."/>
            <person name="Sieber C.M."/>
            <person name="Letourneur Q."/>
            <person name="Ghozlane A."/>
            <person name="Andersen G.L."/>
            <person name="Li W.J."/>
            <person name="Hallam S.J."/>
            <person name="Muyzer G."/>
            <person name="de Oliveira V.M."/>
            <person name="Inskeep W.P."/>
            <person name="Banfield J.F."/>
            <person name="Gribaldo S."/>
        </authorList>
    </citation>
    <scope>NUCLEOTIDE SEQUENCE [LARGE SCALE GENOMIC DNA]</scope>
    <source>
        <strain evidence="7">NM1b</strain>
    </source>
</reference>
<gene>
    <name evidence="7" type="primary">yciH</name>
    <name evidence="7" type="ORF">EF807_01450</name>
</gene>
<dbReference type="NCBIfam" id="NF002096">
    <property type="entry name" value="PRK00939.1"/>
    <property type="match status" value="1"/>
</dbReference>
<evidence type="ECO:0000259" key="6">
    <source>
        <dbReference type="PROSITE" id="PS50296"/>
    </source>
</evidence>
<dbReference type="PIRSF" id="PIRSF037511">
    <property type="entry name" value="Transl_init_SUI1_pro"/>
    <property type="match status" value="1"/>
</dbReference>
<dbReference type="EMBL" id="RXIL01000028">
    <property type="protein sequence ID" value="RZN72597.1"/>
    <property type="molecule type" value="Genomic_DNA"/>
</dbReference>
<comment type="caution">
    <text evidence="7">The sequence shown here is derived from an EMBL/GenBank/DDBJ whole genome shotgun (WGS) entry which is preliminary data.</text>
</comment>
<keyword evidence="2 4" id="KW-0810">Translation regulation</keyword>
<dbReference type="GO" id="GO:0003729">
    <property type="term" value="F:mRNA binding"/>
    <property type="evidence" value="ECO:0007669"/>
    <property type="project" value="TreeGrafter"/>
</dbReference>
<dbReference type="AlphaFoldDB" id="A0A520KYC8"/>
<dbReference type="CDD" id="cd11567">
    <property type="entry name" value="YciH_like"/>
    <property type="match status" value="1"/>
</dbReference>
<dbReference type="SUPFAM" id="SSF55159">
    <property type="entry name" value="eIF1-like"/>
    <property type="match status" value="1"/>
</dbReference>
<dbReference type="NCBIfam" id="TIGR01158">
    <property type="entry name" value="SUI1_rel"/>
    <property type="match status" value="1"/>
</dbReference>
<evidence type="ECO:0000256" key="3">
    <source>
        <dbReference type="ARBA" id="ARBA00022917"/>
    </source>
</evidence>
<sequence length="103" mass="11437">MNQDVCPKCGLPKDLCICEEVAKESQKVTIRVNRRRYGKEVTVVDGMDGGDIDLDELARFLKSRLACGGTVKDSMIELQGQHKARVREMLISKGFSPGQIKVV</sequence>
<dbReference type="GO" id="GO:0006417">
    <property type="term" value="P:regulation of translation"/>
    <property type="evidence" value="ECO:0007669"/>
    <property type="project" value="UniProtKB-UniRule"/>
</dbReference>
<evidence type="ECO:0000256" key="1">
    <source>
        <dbReference type="ARBA" id="ARBA00005422"/>
    </source>
</evidence>
<dbReference type="Proteomes" id="UP000320766">
    <property type="component" value="Unassembled WGS sequence"/>
</dbReference>
<name>A0A520KYC8_9EURY</name>
<dbReference type="GO" id="GO:0001731">
    <property type="term" value="P:formation of translation preinitiation complex"/>
    <property type="evidence" value="ECO:0007669"/>
    <property type="project" value="UniProtKB-UniRule"/>
</dbReference>
<feature type="domain" description="SUI1" evidence="6">
    <location>
        <begin position="28"/>
        <end position="94"/>
    </location>
</feature>
<dbReference type="PROSITE" id="PS50296">
    <property type="entry name" value="SUI1"/>
    <property type="match status" value="1"/>
</dbReference>
<keyword evidence="3 4" id="KW-0648">Protein biosynthesis</keyword>